<evidence type="ECO:0000256" key="1">
    <source>
        <dbReference type="SAM" id="SignalP"/>
    </source>
</evidence>
<accession>A0ABR1UWK5</accession>
<dbReference type="EMBL" id="JAQQWN010000010">
    <property type="protein sequence ID" value="KAK8062436.1"/>
    <property type="molecule type" value="Genomic_DNA"/>
</dbReference>
<reference evidence="2 3" key="1">
    <citation type="submission" date="2023-01" db="EMBL/GenBank/DDBJ databases">
        <title>Analysis of 21 Apiospora genomes using comparative genomics revels a genus with tremendous synthesis potential of carbohydrate active enzymes and secondary metabolites.</title>
        <authorList>
            <person name="Sorensen T."/>
        </authorList>
    </citation>
    <scope>NUCLEOTIDE SEQUENCE [LARGE SCALE GENOMIC DNA]</scope>
    <source>
        <strain evidence="2 3">CBS 114990</strain>
    </source>
</reference>
<proteinExistence type="predicted"/>
<name>A0ABR1UWK5_9PEZI</name>
<feature type="chain" id="PRO_5045515727" evidence="1">
    <location>
        <begin position="22"/>
        <end position="74"/>
    </location>
</feature>
<organism evidence="2 3">
    <name type="scientific">Apiospora hydei</name>
    <dbReference type="NCBI Taxonomy" id="1337664"/>
    <lineage>
        <taxon>Eukaryota</taxon>
        <taxon>Fungi</taxon>
        <taxon>Dikarya</taxon>
        <taxon>Ascomycota</taxon>
        <taxon>Pezizomycotina</taxon>
        <taxon>Sordariomycetes</taxon>
        <taxon>Xylariomycetidae</taxon>
        <taxon>Amphisphaeriales</taxon>
        <taxon>Apiosporaceae</taxon>
        <taxon>Apiospora</taxon>
    </lineage>
</organism>
<gene>
    <name evidence="2" type="ORF">PG997_014533</name>
</gene>
<protein>
    <submittedName>
        <fullName evidence="2">Uncharacterized protein</fullName>
    </submittedName>
</protein>
<keyword evidence="3" id="KW-1185">Reference proteome</keyword>
<dbReference type="Proteomes" id="UP001433268">
    <property type="component" value="Unassembled WGS sequence"/>
</dbReference>
<feature type="signal peptide" evidence="1">
    <location>
        <begin position="1"/>
        <end position="21"/>
    </location>
</feature>
<sequence>MRFFTLFAILAAVVVPAACHANETEFEIDYKVIAIGVSKIMTECGNKGRKLKKTSGEAHQKGWYVQIGHSGRHC</sequence>
<evidence type="ECO:0000313" key="3">
    <source>
        <dbReference type="Proteomes" id="UP001433268"/>
    </source>
</evidence>
<dbReference type="GeneID" id="92051907"/>
<dbReference type="RefSeq" id="XP_066661035.1">
    <property type="nucleotide sequence ID" value="XM_066818847.1"/>
</dbReference>
<evidence type="ECO:0000313" key="2">
    <source>
        <dbReference type="EMBL" id="KAK8062436.1"/>
    </source>
</evidence>
<comment type="caution">
    <text evidence="2">The sequence shown here is derived from an EMBL/GenBank/DDBJ whole genome shotgun (WGS) entry which is preliminary data.</text>
</comment>
<keyword evidence="1" id="KW-0732">Signal</keyword>